<accession>A0A1A8VWC7</accession>
<dbReference type="Proteomes" id="UP000078560">
    <property type="component" value="Unassembled WGS sequence"/>
</dbReference>
<dbReference type="EMBL" id="FLQU01000376">
    <property type="protein sequence ID" value="SBS84806.1"/>
    <property type="molecule type" value="Genomic_DNA"/>
</dbReference>
<sequence length="185" mass="20646">MEDKLKAFGSKLEEKVPVIDKDTLPVFEDEESLKTSLPKIFKDADNYVRGLFKKYFSGNDEETDLDDNKGDKEDEEKKNEKKSLLESLKHSFQENVDTRGLVLLFLILFLGCLAYLYKEGHVTTLIRMVPVSILTGEGHQQYGNTGCPCKDKAGKASSGAHQEECACQKAHREAGAGVETHSDTN</sequence>
<dbReference type="AlphaFoldDB" id="A0A1A8VWC7"/>
<evidence type="ECO:0000313" key="2">
    <source>
        <dbReference type="EMBL" id="SBS84806.1"/>
    </source>
</evidence>
<gene>
    <name evidence="2" type="ORF">POVCU2_0028130</name>
</gene>
<proteinExistence type="predicted"/>
<protein>
    <submittedName>
        <fullName evidence="2">Uncharacterized protein</fullName>
    </submittedName>
</protein>
<keyword evidence="1" id="KW-1133">Transmembrane helix</keyword>
<keyword evidence="1" id="KW-0812">Transmembrane</keyword>
<evidence type="ECO:0000256" key="1">
    <source>
        <dbReference type="SAM" id="Phobius"/>
    </source>
</evidence>
<keyword evidence="1" id="KW-0472">Membrane</keyword>
<feature type="transmembrane region" description="Helical" evidence="1">
    <location>
        <begin position="100"/>
        <end position="117"/>
    </location>
</feature>
<name>A0A1A8VWC7_PLAOA</name>
<evidence type="ECO:0000313" key="3">
    <source>
        <dbReference type="Proteomes" id="UP000078560"/>
    </source>
</evidence>
<organism evidence="2 3">
    <name type="scientific">Plasmodium ovale curtisi</name>
    <dbReference type="NCBI Taxonomy" id="864141"/>
    <lineage>
        <taxon>Eukaryota</taxon>
        <taxon>Sar</taxon>
        <taxon>Alveolata</taxon>
        <taxon>Apicomplexa</taxon>
        <taxon>Aconoidasida</taxon>
        <taxon>Haemosporida</taxon>
        <taxon>Plasmodiidae</taxon>
        <taxon>Plasmodium</taxon>
        <taxon>Plasmodium (Plasmodium)</taxon>
    </lineage>
</organism>
<reference evidence="3" key="1">
    <citation type="submission" date="2016-05" db="EMBL/GenBank/DDBJ databases">
        <authorList>
            <person name="Naeem Raeece"/>
        </authorList>
    </citation>
    <scope>NUCLEOTIDE SEQUENCE [LARGE SCALE GENOMIC DNA]</scope>
</reference>